<organism evidence="3 4">
    <name type="scientific">Frankia umida</name>
    <dbReference type="NCBI Taxonomy" id="573489"/>
    <lineage>
        <taxon>Bacteria</taxon>
        <taxon>Bacillati</taxon>
        <taxon>Actinomycetota</taxon>
        <taxon>Actinomycetes</taxon>
        <taxon>Frankiales</taxon>
        <taxon>Frankiaceae</taxon>
        <taxon>Frankia</taxon>
    </lineage>
</organism>
<feature type="region of interest" description="Disordered" evidence="1">
    <location>
        <begin position="429"/>
        <end position="449"/>
    </location>
</feature>
<proteinExistence type="predicted"/>
<feature type="transmembrane region" description="Helical" evidence="2">
    <location>
        <begin position="193"/>
        <end position="215"/>
    </location>
</feature>
<feature type="transmembrane region" description="Helical" evidence="2">
    <location>
        <begin position="252"/>
        <end position="281"/>
    </location>
</feature>
<gene>
    <name evidence="3" type="ORF">MXD59_05265</name>
</gene>
<keyword evidence="2" id="KW-0812">Transmembrane</keyword>
<keyword evidence="4" id="KW-1185">Reference proteome</keyword>
<evidence type="ECO:0000256" key="2">
    <source>
        <dbReference type="SAM" id="Phobius"/>
    </source>
</evidence>
<protein>
    <submittedName>
        <fullName evidence="3">Peptidase M50</fullName>
    </submittedName>
</protein>
<keyword evidence="2" id="KW-1133">Transmembrane helix</keyword>
<name>A0ABT0JUQ4_9ACTN</name>
<feature type="transmembrane region" description="Helical" evidence="2">
    <location>
        <begin position="21"/>
        <end position="41"/>
    </location>
</feature>
<dbReference type="EMBL" id="JALKFT010000004">
    <property type="protein sequence ID" value="MCK9875196.1"/>
    <property type="molecule type" value="Genomic_DNA"/>
</dbReference>
<dbReference type="RefSeq" id="WP_248823670.1">
    <property type="nucleotide sequence ID" value="NZ_JALKFT010000004.1"/>
</dbReference>
<comment type="caution">
    <text evidence="3">The sequence shown here is derived from an EMBL/GenBank/DDBJ whole genome shotgun (WGS) entry which is preliminary data.</text>
</comment>
<sequence length="449" mass="44672">MSTHDATRRGGLPPITVRPGFAVSAALVTVLLGALTLPTTVADRPTSAYLCGGLIGAVLLAGILLGADLMRARAARRAGLNVLGIILGATGSRLVVAPGASRAGAGEADGAVGSVRLAATGAGRRAGGDATEAAGLNSGRGVGLVDPAAAEGDADAEAIRVEARLARAGLSTTALAGALLVVLGVFLPGGTMALAAQVALWVGTFALLLTFVEVLPSPRSAGGRLVADRVLRRTGSRANAERAAARAGVLSGWALIAAGTAGVFLVGFVALWAVLLGWLALGASRLAQAQQRTAAALIGLTARDVMAPAAPTLSAWTSVDDALREVVLPSRQGVFGVADFAGGLAGVALLRDLAGVPMDDRGLTRVNRVLVPLSAVATAAPADDLATLPARLAERPAAGCVIVIEPAADGSVHMVGTVGPPEFGRALETAPLRGQGGGLGRARPGSLWR</sequence>
<feature type="transmembrane region" description="Helical" evidence="2">
    <location>
        <begin position="47"/>
        <end position="67"/>
    </location>
</feature>
<evidence type="ECO:0000313" key="3">
    <source>
        <dbReference type="EMBL" id="MCK9875196.1"/>
    </source>
</evidence>
<reference evidence="3 4" key="1">
    <citation type="submission" date="2022-04" db="EMBL/GenBank/DDBJ databases">
        <title>Genome diversity in the genus Frankia.</title>
        <authorList>
            <person name="Carlos-Shanley C."/>
            <person name="Hahn D."/>
        </authorList>
    </citation>
    <scope>NUCLEOTIDE SEQUENCE [LARGE SCALE GENOMIC DNA]</scope>
    <source>
        <strain evidence="3 4">Ag45/Mut15</strain>
    </source>
</reference>
<evidence type="ECO:0000313" key="4">
    <source>
        <dbReference type="Proteomes" id="UP001201873"/>
    </source>
</evidence>
<evidence type="ECO:0000256" key="1">
    <source>
        <dbReference type="SAM" id="MobiDB-lite"/>
    </source>
</evidence>
<keyword evidence="2" id="KW-0472">Membrane</keyword>
<feature type="transmembrane region" description="Helical" evidence="2">
    <location>
        <begin position="168"/>
        <end position="187"/>
    </location>
</feature>
<dbReference type="Proteomes" id="UP001201873">
    <property type="component" value="Unassembled WGS sequence"/>
</dbReference>
<accession>A0ABT0JUQ4</accession>